<dbReference type="InterPro" id="IPR000571">
    <property type="entry name" value="Znf_CCCH"/>
</dbReference>
<sequence>MCWSNTDSIPLPKQEPFRPLFVSVKGQICHKRTVSRSLCFIDIAEPTSSGRPPPSPSSPSPAAQSGASHPPLIGLAFNAQYLRPQDDVDGSSDQHEATSFTTTVTSSVHVAVYKALKLGDVIAAWGFPEQNRSPRNFTLRVHGYRVLRQWGGSDGDFQCLVNQYLKTHHEMFTAGAAAAAAEAANGGDVCINGEGDAAAVDISRLCKFFTTSGVCYRSNCQDLHVADPHVRAKWESMMTHRRTEASRLADDPHPTDGKLPETKRAALFCDWLVSIYGVDYLSSGSGVIDVAGGRGEVAFELTVIRGIPATVIDPRPMKLNKAQFRWLASERSMTRMQSVAFLHGSIPQIRDILDESFFGRADPSETPSRLSLFERCSVIVGMHPDEATGILVDMAVRFGKPFAVLPCCVFGHLFPERTITVTAGEGEGGAARQSQERPVKTYDDLCEWIRQRDTQLRVERAFINTRGKNQILYTRRGGTERAAE</sequence>
<dbReference type="OMA" id="HEMFTAG"/>
<dbReference type="PROSITE" id="PS50103">
    <property type="entry name" value="ZF_C3H1"/>
    <property type="match status" value="1"/>
</dbReference>
<name>A0A0G4H0E8_VITBC</name>
<keyword evidence="5" id="KW-1185">Reference proteome</keyword>
<dbReference type="AlphaFoldDB" id="A0A0G4H0E8"/>
<evidence type="ECO:0000256" key="2">
    <source>
        <dbReference type="SAM" id="MobiDB-lite"/>
    </source>
</evidence>
<gene>
    <name evidence="4" type="ORF">Vbra_3423</name>
</gene>
<dbReference type="PANTHER" id="PTHR36971:SF3">
    <property type="entry name" value="C3H1-TYPE DOMAIN-CONTAINING PROTEIN"/>
    <property type="match status" value="1"/>
</dbReference>
<accession>A0A0G4H0E8</accession>
<evidence type="ECO:0000256" key="1">
    <source>
        <dbReference type="PROSITE-ProRule" id="PRU00723"/>
    </source>
</evidence>
<keyword evidence="1" id="KW-0863">Zinc-finger</keyword>
<reference evidence="4 5" key="1">
    <citation type="submission" date="2014-11" db="EMBL/GenBank/DDBJ databases">
        <authorList>
            <person name="Zhu J."/>
            <person name="Qi W."/>
            <person name="Song R."/>
        </authorList>
    </citation>
    <scope>NUCLEOTIDE SEQUENCE [LARGE SCALE GENOMIC DNA]</scope>
</reference>
<proteinExistence type="predicted"/>
<dbReference type="Proteomes" id="UP000041254">
    <property type="component" value="Unassembled WGS sequence"/>
</dbReference>
<feature type="zinc finger region" description="C3H1-type" evidence="1">
    <location>
        <begin position="205"/>
        <end position="227"/>
    </location>
</feature>
<feature type="domain" description="C3H1-type" evidence="3">
    <location>
        <begin position="205"/>
        <end position="227"/>
    </location>
</feature>
<dbReference type="OrthoDB" id="348177at2759"/>
<dbReference type="VEuPathDB" id="CryptoDB:Vbra_3423"/>
<feature type="compositionally biased region" description="Low complexity" evidence="2">
    <location>
        <begin position="60"/>
        <end position="69"/>
    </location>
</feature>
<evidence type="ECO:0000313" key="4">
    <source>
        <dbReference type="EMBL" id="CEM36797.1"/>
    </source>
</evidence>
<evidence type="ECO:0000259" key="3">
    <source>
        <dbReference type="PROSITE" id="PS50103"/>
    </source>
</evidence>
<evidence type="ECO:0000313" key="5">
    <source>
        <dbReference type="Proteomes" id="UP000041254"/>
    </source>
</evidence>
<protein>
    <recommendedName>
        <fullName evidence="3">C3H1-type domain-containing protein</fullName>
    </recommendedName>
</protein>
<keyword evidence="1" id="KW-0862">Zinc</keyword>
<organism evidence="4 5">
    <name type="scientific">Vitrella brassicaformis (strain CCMP3155)</name>
    <dbReference type="NCBI Taxonomy" id="1169540"/>
    <lineage>
        <taxon>Eukaryota</taxon>
        <taxon>Sar</taxon>
        <taxon>Alveolata</taxon>
        <taxon>Colpodellida</taxon>
        <taxon>Vitrellaceae</taxon>
        <taxon>Vitrella</taxon>
    </lineage>
</organism>
<dbReference type="InParanoid" id="A0A0G4H0E8"/>
<dbReference type="EMBL" id="CDMY01000908">
    <property type="protein sequence ID" value="CEM36797.1"/>
    <property type="molecule type" value="Genomic_DNA"/>
</dbReference>
<dbReference type="GO" id="GO:0008270">
    <property type="term" value="F:zinc ion binding"/>
    <property type="evidence" value="ECO:0007669"/>
    <property type="project" value="UniProtKB-KW"/>
</dbReference>
<dbReference type="PANTHER" id="PTHR36971">
    <property type="entry name" value="UNNAMED PRODUCT"/>
    <property type="match status" value="1"/>
</dbReference>
<feature type="region of interest" description="Disordered" evidence="2">
    <location>
        <begin position="45"/>
        <end position="69"/>
    </location>
</feature>
<keyword evidence="1" id="KW-0479">Metal-binding</keyword>